<sequence length="315" mass="37135">MEYNFRDKNYKVSGFKTFLTNQLKKHPAETVYQFLIEFIHNNNFEDKDLMSILDRFIDYSKRTGEKSETIFAFVSSKLEQFPARTANESILPISKLLQQIDNNYALNFLERNLDNLQDNTKEKVQSLLFKVDLLIERKELDKAFAVLRDCLNQSYDLNIFDSLESKRTIYEKMSFIGDLESKSNVAIIYYIYYCAFQASLEFLHFPYLDTYRNFRLSYSIFDDPENEILKIIKHLTVCNLEINSFNSFLQDLYRFEIPKAFKLDTIDIDTFTISNASIKDLTFYSNFIGNLSVKELVSTIEFLSSQKIKTLVEEI</sequence>
<gene>
    <name evidence="1" type="ORF">AR438_10980</name>
</gene>
<keyword evidence="2" id="KW-1185">Reference proteome</keyword>
<dbReference type="OrthoDB" id="1238779at2"/>
<name>A0A0Q3LSE5_9FLAO</name>
<dbReference type="STRING" id="452084.AR438_10980"/>
<dbReference type="EMBL" id="LLYZ01000005">
    <property type="protein sequence ID" value="KQK26097.1"/>
    <property type="molecule type" value="Genomic_DNA"/>
</dbReference>
<organism evidence="1 2">
    <name type="scientific">Chryseobacterium aquaticum</name>
    <dbReference type="NCBI Taxonomy" id="452084"/>
    <lineage>
        <taxon>Bacteria</taxon>
        <taxon>Pseudomonadati</taxon>
        <taxon>Bacteroidota</taxon>
        <taxon>Flavobacteriia</taxon>
        <taxon>Flavobacteriales</taxon>
        <taxon>Weeksellaceae</taxon>
        <taxon>Chryseobacterium group</taxon>
        <taxon>Chryseobacterium</taxon>
    </lineage>
</organism>
<protein>
    <submittedName>
        <fullName evidence="1">Uncharacterized protein</fullName>
    </submittedName>
</protein>
<dbReference type="AlphaFoldDB" id="A0A0Q3LSE5"/>
<dbReference type="Proteomes" id="UP000051682">
    <property type="component" value="Unassembled WGS sequence"/>
</dbReference>
<evidence type="ECO:0000313" key="1">
    <source>
        <dbReference type="EMBL" id="KQK26097.1"/>
    </source>
</evidence>
<reference evidence="1 2" key="1">
    <citation type="submission" date="2015-10" db="EMBL/GenBank/DDBJ databases">
        <title>Chryseobacterium aquaticum genome.</title>
        <authorList>
            <person name="Newman J.D."/>
            <person name="Ferguson M.B."/>
            <person name="Miller J.R."/>
        </authorList>
    </citation>
    <scope>NUCLEOTIDE SEQUENCE [LARGE SCALE GENOMIC DNA]</scope>
    <source>
        <strain evidence="1 2">KCTC 12483</strain>
    </source>
</reference>
<accession>A0A0Q3LSE5</accession>
<comment type="caution">
    <text evidence="1">The sequence shown here is derived from an EMBL/GenBank/DDBJ whole genome shotgun (WGS) entry which is preliminary data.</text>
</comment>
<evidence type="ECO:0000313" key="2">
    <source>
        <dbReference type="Proteomes" id="UP000051682"/>
    </source>
</evidence>
<proteinExistence type="predicted"/>
<dbReference type="RefSeq" id="WP_056015139.1">
    <property type="nucleotide sequence ID" value="NZ_LLYZ01000005.1"/>
</dbReference>